<dbReference type="AlphaFoldDB" id="A0A0A6D663"/>
<dbReference type="GO" id="GO:0050135">
    <property type="term" value="F:NADP+ nucleosidase activity"/>
    <property type="evidence" value="ECO:0007669"/>
    <property type="project" value="InterPro"/>
</dbReference>
<comment type="caution">
    <text evidence="3">The sequence shown here is derived from an EMBL/GenBank/DDBJ whole genome shotgun (WGS) entry which is preliminary data.</text>
</comment>
<feature type="compositionally biased region" description="Basic and acidic residues" evidence="1">
    <location>
        <begin position="19"/>
        <end position="28"/>
    </location>
</feature>
<sequence length="295" mass="33973">MASKRTPQPLNQQSLKLNSTRDETKSRLGERIEKGLELKQRKVDTRDAYELLLKDYQKWDAFNNELMKQLFNTDELAQEYSYSSIGVIALYEPTLGEKISDAFKRIDNKIHRIDSILERIELIPLNETKIPNSIPSPDSISEKQPRTKKVFVVHGRDEIAKTSLEVFLHEIGLEPIVLHRQADEGMTIIEKFEKHSDVGYVFILLTPDEIAYLTAEEIKPDLERKKEFRARPNVIFEFGYFVGKFGRSRVCCLYTGNVSLPSDVNGIIYKSFEKSIEEVAYSIIKDLKASGYMIS</sequence>
<accession>A0A0A6D663</accession>
<dbReference type="InterPro" id="IPR014571">
    <property type="entry name" value="UCP032620"/>
</dbReference>
<name>A0A0A6D663_9PSED</name>
<gene>
    <name evidence="3" type="ORF">NZ35_21765</name>
</gene>
<feature type="region of interest" description="Disordered" evidence="1">
    <location>
        <begin position="1"/>
        <end position="28"/>
    </location>
</feature>
<reference evidence="3 4" key="1">
    <citation type="submission" date="2014-10" db="EMBL/GenBank/DDBJ databases">
        <title>Draft genome sequence of Pseudomonas chlororaphis EA105.</title>
        <authorList>
            <person name="McCully L.M."/>
            <person name="Bitzer A.S."/>
            <person name="Spence C."/>
            <person name="Bais H."/>
            <person name="Silby M.W."/>
        </authorList>
    </citation>
    <scope>NUCLEOTIDE SEQUENCE [LARGE SCALE GENOMIC DNA]</scope>
    <source>
        <strain evidence="3 4">EA105</strain>
    </source>
</reference>
<evidence type="ECO:0000256" key="1">
    <source>
        <dbReference type="SAM" id="MobiDB-lite"/>
    </source>
</evidence>
<dbReference type="OrthoDB" id="5497289at2"/>
<evidence type="ECO:0000259" key="2">
    <source>
        <dbReference type="Pfam" id="PF10137"/>
    </source>
</evidence>
<dbReference type="Proteomes" id="UP000030564">
    <property type="component" value="Unassembled WGS sequence"/>
</dbReference>
<evidence type="ECO:0000313" key="4">
    <source>
        <dbReference type="Proteomes" id="UP000030564"/>
    </source>
</evidence>
<dbReference type="EMBL" id="JSFK01000024">
    <property type="protein sequence ID" value="KHA71243.1"/>
    <property type="molecule type" value="Genomic_DNA"/>
</dbReference>
<protein>
    <submittedName>
        <fullName evidence="3">Nucleic acid-binding protein</fullName>
    </submittedName>
</protein>
<dbReference type="PATRIC" id="fig|587753.9.peg.3011"/>
<evidence type="ECO:0000313" key="3">
    <source>
        <dbReference type="EMBL" id="KHA71243.1"/>
    </source>
</evidence>
<dbReference type="Pfam" id="PF10137">
    <property type="entry name" value="CAP12-PCTIR_TIR"/>
    <property type="match status" value="1"/>
</dbReference>
<feature type="domain" description="CD-NTase-associated protein 12/Pycsar effector protein TIR" evidence="2">
    <location>
        <begin position="149"/>
        <end position="273"/>
    </location>
</feature>
<proteinExistence type="predicted"/>
<dbReference type="PIRSF" id="PIRSF032620">
    <property type="entry name" value="UCP032620"/>
    <property type="match status" value="1"/>
</dbReference>
<dbReference type="InterPro" id="IPR019302">
    <property type="entry name" value="CAP12/PCTIR_TIR_dom"/>
</dbReference>
<organism evidence="3 4">
    <name type="scientific">Pseudomonas chlororaphis</name>
    <dbReference type="NCBI Taxonomy" id="587753"/>
    <lineage>
        <taxon>Bacteria</taxon>
        <taxon>Pseudomonadati</taxon>
        <taxon>Pseudomonadota</taxon>
        <taxon>Gammaproteobacteria</taxon>
        <taxon>Pseudomonadales</taxon>
        <taxon>Pseudomonadaceae</taxon>
        <taxon>Pseudomonas</taxon>
    </lineage>
</organism>
<feature type="compositionally biased region" description="Polar residues" evidence="1">
    <location>
        <begin position="1"/>
        <end position="18"/>
    </location>
</feature>